<keyword evidence="1" id="KW-1133">Transmembrane helix</keyword>
<accession>A0A5N6X787</accession>
<dbReference type="AlphaFoldDB" id="A0A5N6X787"/>
<proteinExistence type="predicted"/>
<dbReference type="Proteomes" id="UP000325945">
    <property type="component" value="Unassembled WGS sequence"/>
</dbReference>
<reference evidence="3" key="1">
    <citation type="submission" date="2019-04" db="EMBL/GenBank/DDBJ databases">
        <title>Friends and foes A comparative genomics studyof 23 Aspergillus species from section Flavi.</title>
        <authorList>
            <consortium name="DOE Joint Genome Institute"/>
            <person name="Kjaerbolling I."/>
            <person name="Vesth T."/>
            <person name="Frisvad J.C."/>
            <person name="Nybo J.L."/>
            <person name="Theobald S."/>
            <person name="Kildgaard S."/>
            <person name="Isbrandt T."/>
            <person name="Kuo A."/>
            <person name="Sato A."/>
            <person name="Lyhne E.K."/>
            <person name="Kogle M.E."/>
            <person name="Wiebenga A."/>
            <person name="Kun R.S."/>
            <person name="Lubbers R.J."/>
            <person name="Makela M.R."/>
            <person name="Barry K."/>
            <person name="Chovatia M."/>
            <person name="Clum A."/>
            <person name="Daum C."/>
            <person name="Haridas S."/>
            <person name="He G."/>
            <person name="LaButti K."/>
            <person name="Lipzen A."/>
            <person name="Mondo S."/>
            <person name="Riley R."/>
            <person name="Salamov A."/>
            <person name="Simmons B.A."/>
            <person name="Magnuson J.K."/>
            <person name="Henrissat B."/>
            <person name="Mortensen U.H."/>
            <person name="Larsen T.O."/>
            <person name="Devries R.P."/>
            <person name="Grigoriev I.V."/>
            <person name="Machida M."/>
            <person name="Baker S.E."/>
            <person name="Andersen M.R."/>
        </authorList>
    </citation>
    <scope>NUCLEOTIDE SEQUENCE [LARGE SCALE GENOMIC DNA]</scope>
    <source>
        <strain evidence="3">CBS 130017</strain>
    </source>
</reference>
<protein>
    <submittedName>
        <fullName evidence="2">Uncharacterized protein</fullName>
    </submittedName>
</protein>
<evidence type="ECO:0000313" key="2">
    <source>
        <dbReference type="EMBL" id="KAE8329101.1"/>
    </source>
</evidence>
<feature type="transmembrane region" description="Helical" evidence="1">
    <location>
        <begin position="20"/>
        <end position="38"/>
    </location>
</feature>
<evidence type="ECO:0000313" key="3">
    <source>
        <dbReference type="Proteomes" id="UP000325945"/>
    </source>
</evidence>
<sequence length="54" mass="6383">MYMENSAAFGRNLRRTISSLLKLVGYYWTLLTSIFHMISRFGQRIEERIGRVAE</sequence>
<name>A0A5N6X787_9EURO</name>
<dbReference type="EMBL" id="ML741781">
    <property type="protein sequence ID" value="KAE8329101.1"/>
    <property type="molecule type" value="Genomic_DNA"/>
</dbReference>
<keyword evidence="1" id="KW-0472">Membrane</keyword>
<gene>
    <name evidence="2" type="ORF">BDV39DRAFT_172532</name>
</gene>
<keyword evidence="3" id="KW-1185">Reference proteome</keyword>
<organism evidence="2 3">
    <name type="scientific">Aspergillus sergii</name>
    <dbReference type="NCBI Taxonomy" id="1034303"/>
    <lineage>
        <taxon>Eukaryota</taxon>
        <taxon>Fungi</taxon>
        <taxon>Dikarya</taxon>
        <taxon>Ascomycota</taxon>
        <taxon>Pezizomycotina</taxon>
        <taxon>Eurotiomycetes</taxon>
        <taxon>Eurotiomycetidae</taxon>
        <taxon>Eurotiales</taxon>
        <taxon>Aspergillaceae</taxon>
        <taxon>Aspergillus</taxon>
        <taxon>Aspergillus subgen. Circumdati</taxon>
    </lineage>
</organism>
<evidence type="ECO:0000256" key="1">
    <source>
        <dbReference type="SAM" id="Phobius"/>
    </source>
</evidence>
<keyword evidence="1" id="KW-0812">Transmembrane</keyword>